<keyword evidence="1" id="KW-0472">Membrane</keyword>
<dbReference type="SUPFAM" id="SSF57884">
    <property type="entry name" value="Ada DNA repair protein, N-terminal domain (N-Ada 10)"/>
    <property type="match status" value="1"/>
</dbReference>
<comment type="caution">
    <text evidence="2">The sequence shown here is derived from an EMBL/GenBank/DDBJ whole genome shotgun (WGS) entry which is preliminary data.</text>
</comment>
<evidence type="ECO:0000313" key="3">
    <source>
        <dbReference type="Proteomes" id="UP000176965"/>
    </source>
</evidence>
<dbReference type="Proteomes" id="UP000176965">
    <property type="component" value="Unassembled WGS sequence"/>
</dbReference>
<dbReference type="AlphaFoldDB" id="A0A1G2PFX4"/>
<sequence length="138" mass="15100">MSIKDIGKKIKSYLEIKVNPLLFKIKDGFDVKKDTFIVLTIILVGLAGFGLGKLSALEKGREPIQIKKLNSLSSNINTSSPENTAVKLLVASKSGTKYHFPWCAGASQIADKNKIYFASYEEAQKAGYTPASNCQNLK</sequence>
<accession>A0A1G2PFX4</accession>
<reference evidence="2 3" key="1">
    <citation type="journal article" date="2016" name="Nat. Commun.">
        <title>Thousands of microbial genomes shed light on interconnected biogeochemical processes in an aquifer system.</title>
        <authorList>
            <person name="Anantharaman K."/>
            <person name="Brown C.T."/>
            <person name="Hug L.A."/>
            <person name="Sharon I."/>
            <person name="Castelle C.J."/>
            <person name="Probst A.J."/>
            <person name="Thomas B.C."/>
            <person name="Singh A."/>
            <person name="Wilkins M.J."/>
            <person name="Karaoz U."/>
            <person name="Brodie E.L."/>
            <person name="Williams K.H."/>
            <person name="Hubbard S.S."/>
            <person name="Banfield J.F."/>
        </authorList>
    </citation>
    <scope>NUCLEOTIDE SEQUENCE [LARGE SCALE GENOMIC DNA]</scope>
</reference>
<name>A0A1G2PFX4_9BACT</name>
<keyword evidence="1" id="KW-1133">Transmembrane helix</keyword>
<evidence type="ECO:0000313" key="2">
    <source>
        <dbReference type="EMBL" id="OHA46531.1"/>
    </source>
</evidence>
<dbReference type="InterPro" id="IPR035451">
    <property type="entry name" value="Ada-like_dom_sf"/>
</dbReference>
<dbReference type="EMBL" id="MHSQ01000028">
    <property type="protein sequence ID" value="OHA46531.1"/>
    <property type="molecule type" value="Genomic_DNA"/>
</dbReference>
<dbReference type="STRING" id="1802338.A2541_00300"/>
<evidence type="ECO:0000256" key="1">
    <source>
        <dbReference type="SAM" id="Phobius"/>
    </source>
</evidence>
<dbReference type="Gene3D" id="3.40.10.10">
    <property type="entry name" value="DNA Methylphosphotriester Repair Domain"/>
    <property type="match status" value="1"/>
</dbReference>
<feature type="transmembrane region" description="Helical" evidence="1">
    <location>
        <begin position="36"/>
        <end position="57"/>
    </location>
</feature>
<organism evidence="2 3">
    <name type="scientific">Candidatus Taylorbacteria bacterium RIFOXYD2_FULL_36_9</name>
    <dbReference type="NCBI Taxonomy" id="1802338"/>
    <lineage>
        <taxon>Bacteria</taxon>
        <taxon>Candidatus Tayloriibacteriota</taxon>
    </lineage>
</organism>
<evidence type="ECO:0008006" key="4">
    <source>
        <dbReference type="Google" id="ProtNLM"/>
    </source>
</evidence>
<gene>
    <name evidence="2" type="ORF">A2541_00300</name>
</gene>
<keyword evidence="1" id="KW-0812">Transmembrane</keyword>
<proteinExistence type="predicted"/>
<protein>
    <recommendedName>
        <fullName evidence="4">Ada DNA repair metal-binding domain-containing protein</fullName>
    </recommendedName>
</protein>